<name>A0ABT8CS94_9FLAO</name>
<evidence type="ECO:0000313" key="2">
    <source>
        <dbReference type="EMBL" id="MDN3707100.1"/>
    </source>
</evidence>
<dbReference type="PANTHER" id="PTHR32305:SF15">
    <property type="entry name" value="PROTEIN RHSA-RELATED"/>
    <property type="match status" value="1"/>
</dbReference>
<dbReference type="RefSeq" id="WP_290364724.1">
    <property type="nucleotide sequence ID" value="NZ_JAUFQU010000001.1"/>
</dbReference>
<evidence type="ECO:0000313" key="3">
    <source>
        <dbReference type="Proteomes" id="UP001242368"/>
    </source>
</evidence>
<feature type="region of interest" description="Disordered" evidence="1">
    <location>
        <begin position="261"/>
        <end position="290"/>
    </location>
</feature>
<proteinExistence type="predicted"/>
<organism evidence="2 3">
    <name type="scientific">Paenimyroides ceti</name>
    <dbReference type="NCBI Taxonomy" id="395087"/>
    <lineage>
        <taxon>Bacteria</taxon>
        <taxon>Pseudomonadati</taxon>
        <taxon>Bacteroidota</taxon>
        <taxon>Flavobacteriia</taxon>
        <taxon>Flavobacteriales</taxon>
        <taxon>Flavobacteriaceae</taxon>
        <taxon>Paenimyroides</taxon>
    </lineage>
</organism>
<dbReference type="EMBL" id="JAUFQU010000001">
    <property type="protein sequence ID" value="MDN3707100.1"/>
    <property type="molecule type" value="Genomic_DNA"/>
</dbReference>
<keyword evidence="3" id="KW-1185">Reference proteome</keyword>
<reference evidence="3" key="1">
    <citation type="journal article" date="2019" name="Int. J. Syst. Evol. Microbiol.">
        <title>The Global Catalogue of Microorganisms (GCM) 10K type strain sequencing project: providing services to taxonomists for standard genome sequencing and annotation.</title>
        <authorList>
            <consortium name="The Broad Institute Genomics Platform"/>
            <consortium name="The Broad Institute Genome Sequencing Center for Infectious Disease"/>
            <person name="Wu L."/>
            <person name="Ma J."/>
        </authorList>
    </citation>
    <scope>NUCLEOTIDE SEQUENCE [LARGE SCALE GENOMIC DNA]</scope>
    <source>
        <strain evidence="3">CECT 7184</strain>
    </source>
</reference>
<gene>
    <name evidence="2" type="ORF">QW060_08125</name>
</gene>
<sequence>MPFGESMVEHNQSQYYGNQYKFNGKELDSTTGMYYYGARYYEPRFSIFVSVDPLAEKYTNYTPYNYTLNNPIMFVDPDGREPEHIIIRNTKNKDGSINMYITIVGKVIDLTSNNSVNVSSYIASAKSNLEKTLSGNYKTSDGIKVNVSVQVQLTQAKDIRDIGDDDHVIGIVDSFNTVKQFGVSSTNAGIAYMEGNVTLLKAQYLNGYNTLEEHEFGHLFGLDHKSGTFMSSTISSNKVKTEDQQKQMFERFRMLENKKMRNIDGNNGSSKNDLKNLLRESRAKYETNKL</sequence>
<dbReference type="Proteomes" id="UP001242368">
    <property type="component" value="Unassembled WGS sequence"/>
</dbReference>
<comment type="caution">
    <text evidence="2">The sequence shown here is derived from an EMBL/GenBank/DDBJ whole genome shotgun (WGS) entry which is preliminary data.</text>
</comment>
<evidence type="ECO:0000256" key="1">
    <source>
        <dbReference type="SAM" id="MobiDB-lite"/>
    </source>
</evidence>
<dbReference type="SUPFAM" id="SSF55486">
    <property type="entry name" value="Metalloproteases ('zincins'), catalytic domain"/>
    <property type="match status" value="1"/>
</dbReference>
<dbReference type="InterPro" id="IPR022385">
    <property type="entry name" value="Rhs_assc_core"/>
</dbReference>
<feature type="compositionally biased region" description="Basic and acidic residues" evidence="1">
    <location>
        <begin position="272"/>
        <end position="290"/>
    </location>
</feature>
<dbReference type="InterPro" id="IPR050708">
    <property type="entry name" value="T6SS_VgrG/RHS"/>
</dbReference>
<dbReference type="PANTHER" id="PTHR32305">
    <property type="match status" value="1"/>
</dbReference>
<dbReference type="NCBIfam" id="TIGR03696">
    <property type="entry name" value="Rhs_assc_core"/>
    <property type="match status" value="1"/>
</dbReference>
<accession>A0ABT8CS94</accession>
<dbReference type="Gene3D" id="2.180.10.10">
    <property type="entry name" value="RHS repeat-associated core"/>
    <property type="match status" value="1"/>
</dbReference>
<protein>
    <submittedName>
        <fullName evidence="2">RHS repeat-associated core domain-containing protein</fullName>
    </submittedName>
</protein>